<accession>A0A523W1U2</accession>
<proteinExistence type="predicted"/>
<feature type="transmembrane region" description="Helical" evidence="1">
    <location>
        <begin position="219"/>
        <end position="236"/>
    </location>
</feature>
<feature type="transmembrane region" description="Helical" evidence="1">
    <location>
        <begin position="6"/>
        <end position="24"/>
    </location>
</feature>
<dbReference type="EMBL" id="SOIZ01000274">
    <property type="protein sequence ID" value="TET60951.1"/>
    <property type="molecule type" value="Genomic_DNA"/>
</dbReference>
<comment type="caution">
    <text evidence="2">The sequence shown here is derived from an EMBL/GenBank/DDBJ whole genome shotgun (WGS) entry which is preliminary data.</text>
</comment>
<keyword evidence="1" id="KW-0812">Transmembrane</keyword>
<evidence type="ECO:0000256" key="1">
    <source>
        <dbReference type="SAM" id="Phobius"/>
    </source>
</evidence>
<feature type="transmembrane region" description="Helical" evidence="1">
    <location>
        <begin position="57"/>
        <end position="76"/>
    </location>
</feature>
<evidence type="ECO:0000313" key="2">
    <source>
        <dbReference type="EMBL" id="TET60951.1"/>
    </source>
</evidence>
<feature type="transmembrane region" description="Helical" evidence="1">
    <location>
        <begin position="435"/>
        <end position="453"/>
    </location>
</feature>
<feature type="transmembrane region" description="Helical" evidence="1">
    <location>
        <begin position="308"/>
        <end position="328"/>
    </location>
</feature>
<feature type="transmembrane region" description="Helical" evidence="1">
    <location>
        <begin position="195"/>
        <end position="212"/>
    </location>
</feature>
<protein>
    <recommendedName>
        <fullName evidence="4">Glycosyltransferase RgtA/B/C/D-like domain-containing protein</fullName>
    </recommendedName>
</protein>
<gene>
    <name evidence="2" type="ORF">E3J48_06115</name>
</gene>
<feature type="transmembrane region" description="Helical" evidence="1">
    <location>
        <begin position="269"/>
        <end position="302"/>
    </location>
</feature>
<reference evidence="2 3" key="1">
    <citation type="submission" date="2019-03" db="EMBL/GenBank/DDBJ databases">
        <title>Metabolic potential of uncultured bacteria and archaea associated with petroleum seepage in deep-sea sediments.</title>
        <authorList>
            <person name="Dong X."/>
            <person name="Hubert C."/>
        </authorList>
    </citation>
    <scope>NUCLEOTIDE SEQUENCE [LARGE SCALE GENOMIC DNA]</scope>
    <source>
        <strain evidence="2">E29_bin52</strain>
    </source>
</reference>
<feature type="transmembrane region" description="Helical" evidence="1">
    <location>
        <begin position="242"/>
        <end position="262"/>
    </location>
</feature>
<sequence>MLILGLLLPVLLGLTISWLIIPDVPILERLGLGYALGFGFLTLAMFFLNVLGINFSLFNTTILVSGIIALSLVFLRRKNGWGRLLSMRLSSFPRMKVIVSSLSLFEKILIGLVIFFILSNLMIAVYWPVWWSDSLTCFDLRAKLFHEAQSFPGAMAMLRDRTLKENFGFYVFEKPPMTSLVHTWLYLCGWTNPKVFYPLLLLSLAVIFYHSVRGFVQRYHALLFTLILVTTPYIYGHATNSYINFTFAFYFSVAAFYLYRWVSTQRKGFLVLAGVLLGLASWIRQESTIFFLGYLIILSFFSISRRRFFAPLIFCLLYFSIMPLWELYGKIVFHFQRAGGPGGISGVTAILTMTGRLLDFQRWKDVLTFFWNDILAWVRIVFYMLIFTTLLYIDRVRKHLFLFLIVVLNIVLFLTGTYITTLVRGFAGSLGSARRLFLMFLPIIWYFVALITAEPRFSNGNTELVDTPAEE</sequence>
<feature type="transmembrane region" description="Helical" evidence="1">
    <location>
        <begin position="374"/>
        <end position="393"/>
    </location>
</feature>
<name>A0A523W1U2_UNCAE</name>
<feature type="transmembrane region" description="Helical" evidence="1">
    <location>
        <begin position="400"/>
        <end position="423"/>
    </location>
</feature>
<evidence type="ECO:0000313" key="3">
    <source>
        <dbReference type="Proteomes" id="UP000319130"/>
    </source>
</evidence>
<evidence type="ECO:0008006" key="4">
    <source>
        <dbReference type="Google" id="ProtNLM"/>
    </source>
</evidence>
<feature type="transmembrane region" description="Helical" evidence="1">
    <location>
        <begin position="97"/>
        <end position="127"/>
    </location>
</feature>
<keyword evidence="1" id="KW-0472">Membrane</keyword>
<dbReference type="AlphaFoldDB" id="A0A523W1U2"/>
<feature type="transmembrane region" description="Helical" evidence="1">
    <location>
        <begin position="31"/>
        <end position="51"/>
    </location>
</feature>
<dbReference type="Proteomes" id="UP000319130">
    <property type="component" value="Unassembled WGS sequence"/>
</dbReference>
<organism evidence="2 3">
    <name type="scientific">Aerophobetes bacterium</name>
    <dbReference type="NCBI Taxonomy" id="2030807"/>
    <lineage>
        <taxon>Bacteria</taxon>
        <taxon>Candidatus Aerophobota</taxon>
    </lineage>
</organism>
<keyword evidence="1" id="KW-1133">Transmembrane helix</keyword>